<evidence type="ECO:0000256" key="1">
    <source>
        <dbReference type="SAM" id="Phobius"/>
    </source>
</evidence>
<dbReference type="Pfam" id="PF06912">
    <property type="entry name" value="DUF1275"/>
    <property type="match status" value="1"/>
</dbReference>
<sequence>MKKTLIEKLIAEENEPEEESFRVAFLLSLSIGILNACTWMSRGHVFASSQSGNLLYLGLDIAQGEFSNVIKYLFPPLMFGAGIVIAEHFKDHPHYLSWRRIPMIIEFTMITVATFMPDSWNDLANPIFGLACGLQAIAFRHIHNIPIATLAINGSYQNALEYLTRYLNIRDHEDAFRTVLYSSIVFTYLGGIILGGLLVPYIGHFVSLISAALIAVSSLIVKKNAKQKHAIEDHS</sequence>
<evidence type="ECO:0008006" key="4">
    <source>
        <dbReference type="Google" id="ProtNLM"/>
    </source>
</evidence>
<dbReference type="EMBL" id="CP011391">
    <property type="protein sequence ID" value="AMK54055.1"/>
    <property type="molecule type" value="Genomic_DNA"/>
</dbReference>
<feature type="transmembrane region" description="Helical" evidence="1">
    <location>
        <begin position="201"/>
        <end position="221"/>
    </location>
</feature>
<name>A0A140DTS8_9FIRM</name>
<evidence type="ECO:0000313" key="2">
    <source>
        <dbReference type="EMBL" id="AMK54055.1"/>
    </source>
</evidence>
<accession>A0A140DTS8</accession>
<dbReference type="OrthoDB" id="7057004at2"/>
<dbReference type="KEGG" id="fro:AALO17_09210"/>
<keyword evidence="3" id="KW-1185">Reference proteome</keyword>
<feature type="transmembrane region" description="Helical" evidence="1">
    <location>
        <begin position="175"/>
        <end position="195"/>
    </location>
</feature>
<dbReference type="RefSeq" id="WP_067555934.1">
    <property type="nucleotide sequence ID" value="NZ_CP011391.1"/>
</dbReference>
<dbReference type="Proteomes" id="UP000069771">
    <property type="component" value="Chromosome"/>
</dbReference>
<gene>
    <name evidence="2" type="ORF">AALO17_09210</name>
</gene>
<keyword evidence="1" id="KW-0812">Transmembrane</keyword>
<keyword evidence="1" id="KW-1133">Transmembrane helix</keyword>
<keyword evidence="1" id="KW-0472">Membrane</keyword>
<dbReference type="GeneID" id="78477712"/>
<evidence type="ECO:0000313" key="3">
    <source>
        <dbReference type="Proteomes" id="UP000069771"/>
    </source>
</evidence>
<protein>
    <recommendedName>
        <fullName evidence="4">DUF1275 family protein</fullName>
    </recommendedName>
</protein>
<dbReference type="PANTHER" id="PTHR37314:SF4">
    <property type="entry name" value="UPF0700 TRANSMEMBRANE PROTEIN YOAK"/>
    <property type="match status" value="1"/>
</dbReference>
<reference evidence="2 3" key="1">
    <citation type="journal article" date="2016" name="Gut Pathog.">
        <title>Whole genome sequencing of "Faecalibaculum rodentium" ALO17, isolated from C57BL/6J laboratory mouse feces.</title>
        <authorList>
            <person name="Lim S."/>
            <person name="Chang D.H."/>
            <person name="Ahn S."/>
            <person name="Kim B.C."/>
        </authorList>
    </citation>
    <scope>NUCLEOTIDE SEQUENCE [LARGE SCALE GENOMIC DNA]</scope>
    <source>
        <strain evidence="2 3">Alo17</strain>
    </source>
</reference>
<dbReference type="AlphaFoldDB" id="A0A140DTS8"/>
<organism evidence="2 3">
    <name type="scientific">Faecalibaculum rodentium</name>
    <dbReference type="NCBI Taxonomy" id="1702221"/>
    <lineage>
        <taxon>Bacteria</taxon>
        <taxon>Bacillati</taxon>
        <taxon>Bacillota</taxon>
        <taxon>Erysipelotrichia</taxon>
        <taxon>Erysipelotrichales</taxon>
        <taxon>Erysipelotrichaceae</taxon>
        <taxon>Faecalibaculum</taxon>
    </lineage>
</organism>
<proteinExistence type="predicted"/>
<dbReference type="InterPro" id="IPR010699">
    <property type="entry name" value="DUF1275"/>
</dbReference>
<dbReference type="PANTHER" id="PTHR37314">
    <property type="entry name" value="SLR0142 PROTEIN"/>
    <property type="match status" value="1"/>
</dbReference>